<gene>
    <name evidence="6" type="ORF">ALAG00032_LOCUS7773</name>
</gene>
<evidence type="ECO:0000259" key="5">
    <source>
        <dbReference type="Pfam" id="PF07992"/>
    </source>
</evidence>
<proteinExistence type="inferred from homology"/>
<organism evidence="6">
    <name type="scientific">Aureoumbra lagunensis</name>
    <dbReference type="NCBI Taxonomy" id="44058"/>
    <lineage>
        <taxon>Eukaryota</taxon>
        <taxon>Sar</taxon>
        <taxon>Stramenopiles</taxon>
        <taxon>Ochrophyta</taxon>
        <taxon>Pelagophyceae</taxon>
        <taxon>Pelagomonadales</taxon>
        <taxon>Aureoumbra</taxon>
    </lineage>
</organism>
<dbReference type="PANTHER" id="PTHR43735">
    <property type="entry name" value="APOPTOSIS-INDUCING FACTOR 1"/>
    <property type="match status" value="1"/>
</dbReference>
<dbReference type="Pfam" id="PF07992">
    <property type="entry name" value="Pyr_redox_2"/>
    <property type="match status" value="1"/>
</dbReference>
<dbReference type="SUPFAM" id="SSF51905">
    <property type="entry name" value="FAD/NAD(P)-binding domain"/>
    <property type="match status" value="1"/>
</dbReference>
<reference evidence="6" key="1">
    <citation type="submission" date="2021-01" db="EMBL/GenBank/DDBJ databases">
        <authorList>
            <person name="Corre E."/>
            <person name="Pelletier E."/>
            <person name="Niang G."/>
            <person name="Scheremetjew M."/>
            <person name="Finn R."/>
            <person name="Kale V."/>
            <person name="Holt S."/>
            <person name="Cochrane G."/>
            <person name="Meng A."/>
            <person name="Brown T."/>
            <person name="Cohen L."/>
        </authorList>
    </citation>
    <scope>NUCLEOTIDE SEQUENCE</scope>
    <source>
        <strain evidence="6">CCMP1510</strain>
    </source>
</reference>
<protein>
    <recommendedName>
        <fullName evidence="5">FAD/NAD(P)-binding domain-containing protein</fullName>
    </recommendedName>
</protein>
<dbReference type="PRINTS" id="PR00469">
    <property type="entry name" value="PNDRDTASEII"/>
</dbReference>
<dbReference type="PRINTS" id="PR00368">
    <property type="entry name" value="FADPNR"/>
</dbReference>
<dbReference type="GO" id="GO:0005737">
    <property type="term" value="C:cytoplasm"/>
    <property type="evidence" value="ECO:0007669"/>
    <property type="project" value="TreeGrafter"/>
</dbReference>
<evidence type="ECO:0000256" key="2">
    <source>
        <dbReference type="ARBA" id="ARBA00022630"/>
    </source>
</evidence>
<keyword evidence="2" id="KW-0285">Flavoprotein</keyword>
<dbReference type="InterPro" id="IPR036188">
    <property type="entry name" value="FAD/NAD-bd_sf"/>
</dbReference>
<comment type="similarity">
    <text evidence="1">Belongs to the FAD-dependent oxidoreductase family.</text>
</comment>
<dbReference type="AlphaFoldDB" id="A0A7S3NGX0"/>
<evidence type="ECO:0000256" key="3">
    <source>
        <dbReference type="ARBA" id="ARBA00022827"/>
    </source>
</evidence>
<evidence type="ECO:0000313" key="6">
    <source>
        <dbReference type="EMBL" id="CAE0367025.1"/>
    </source>
</evidence>
<name>A0A7S3NGX0_9STRA</name>
<dbReference type="Gene3D" id="3.50.50.100">
    <property type="match status" value="1"/>
</dbReference>
<dbReference type="GO" id="GO:0004174">
    <property type="term" value="F:electron-transferring-flavoprotein dehydrogenase activity"/>
    <property type="evidence" value="ECO:0007669"/>
    <property type="project" value="TreeGrafter"/>
</dbReference>
<dbReference type="EMBL" id="HBIJ01011344">
    <property type="protein sequence ID" value="CAE0367025.1"/>
    <property type="molecule type" value="Transcribed_RNA"/>
</dbReference>
<accession>A0A7S3NGX0</accession>
<evidence type="ECO:0000256" key="4">
    <source>
        <dbReference type="ARBA" id="ARBA00023002"/>
    </source>
</evidence>
<keyword evidence="4" id="KW-0560">Oxidoreductase</keyword>
<sequence length="398" mass="43195">MSKKNVKEVVILGASFAGLQVASDLAGTVDLKVTVVDPLQYWEFTPSIHTLLGGARSDGETLLTPLNEKLVGKDVSFITGRAMALDEEGNISVLINQSIQKIRYDYLVIATGCGYATPIRPVESKLESRLSSISKCKKKVADSTSILIVGGGAVGVEMAAELAWCGKKVTLATNAHELLLDCPSQTREKAQTWLLTHGVDIFFQTKVQEHAVNTFKLIRGNGADAVTTISQFDSCFWCIGGKPRTEFLANSLIVKLDPRGFVQIDQATRQAAPGIYAIGDVAAKSDAQRLASYAHLEGEFVARAILKHAKSGQLSTDQYIAPPRFVALSLGPRDGAFIYDSYHISMFPGRLVPILKMVIEAWFIRLLPMPYAILKLLPGDVAARFWCKKSKAPSPAVA</sequence>
<dbReference type="PANTHER" id="PTHR43735:SF3">
    <property type="entry name" value="FERROPTOSIS SUPPRESSOR PROTEIN 1"/>
    <property type="match status" value="1"/>
</dbReference>
<feature type="domain" description="FAD/NAD(P)-binding" evidence="5">
    <location>
        <begin position="8"/>
        <end position="295"/>
    </location>
</feature>
<keyword evidence="3" id="KW-0274">FAD</keyword>
<dbReference type="GO" id="GO:0050660">
    <property type="term" value="F:flavin adenine dinucleotide binding"/>
    <property type="evidence" value="ECO:0007669"/>
    <property type="project" value="TreeGrafter"/>
</dbReference>
<evidence type="ECO:0000256" key="1">
    <source>
        <dbReference type="ARBA" id="ARBA00006442"/>
    </source>
</evidence>
<dbReference type="InterPro" id="IPR023753">
    <property type="entry name" value="FAD/NAD-binding_dom"/>
</dbReference>